<evidence type="ECO:0000313" key="3">
    <source>
        <dbReference type="Proteomes" id="UP000766550"/>
    </source>
</evidence>
<feature type="region of interest" description="Disordered" evidence="1">
    <location>
        <begin position="1"/>
        <end position="27"/>
    </location>
</feature>
<name>A0A8J7YD62_9EURY</name>
<dbReference type="AlphaFoldDB" id="A0A8J7YD62"/>
<evidence type="ECO:0000256" key="1">
    <source>
        <dbReference type="SAM" id="MobiDB-lite"/>
    </source>
</evidence>
<dbReference type="RefSeq" id="WP_162317897.1">
    <property type="nucleotide sequence ID" value="NZ_JAHQXF010000002.1"/>
</dbReference>
<protein>
    <submittedName>
        <fullName evidence="2">Uncharacterized protein</fullName>
    </submittedName>
</protein>
<accession>A0A8J7YD62</accession>
<feature type="region of interest" description="Disordered" evidence="1">
    <location>
        <begin position="58"/>
        <end position="77"/>
    </location>
</feature>
<dbReference type="OrthoDB" id="197463at2157"/>
<sequence length="90" mass="9736">MTREELATASDLLESAAEETDSDDAGDRLSELADQLEHLSTADRGPDHGRLARIQSSLDEIASGDGEDVSETLDDADEKINEYRSDLEGV</sequence>
<comment type="caution">
    <text evidence="2">The sequence shown here is derived from an EMBL/GenBank/DDBJ whole genome shotgun (WGS) entry which is preliminary data.</text>
</comment>
<organism evidence="2 3">
    <name type="scientific">Haloarcula limicola</name>
    <dbReference type="NCBI Taxonomy" id="1429915"/>
    <lineage>
        <taxon>Archaea</taxon>
        <taxon>Methanobacteriati</taxon>
        <taxon>Methanobacteriota</taxon>
        <taxon>Stenosarchaea group</taxon>
        <taxon>Halobacteria</taxon>
        <taxon>Halobacteriales</taxon>
        <taxon>Haloarculaceae</taxon>
        <taxon>Haloarcula</taxon>
    </lineage>
</organism>
<dbReference type="Proteomes" id="UP000766550">
    <property type="component" value="Unassembled WGS sequence"/>
</dbReference>
<feature type="compositionally biased region" description="Acidic residues" evidence="1">
    <location>
        <begin position="65"/>
        <end position="77"/>
    </location>
</feature>
<evidence type="ECO:0000313" key="2">
    <source>
        <dbReference type="EMBL" id="MBV0925056.1"/>
    </source>
</evidence>
<dbReference type="Pfam" id="PF24430">
    <property type="entry name" value="DUF7553"/>
    <property type="match status" value="1"/>
</dbReference>
<gene>
    <name evidence="2" type="ORF">KTS45_12700</name>
</gene>
<keyword evidence="3" id="KW-1185">Reference proteome</keyword>
<dbReference type="InterPro" id="IPR055975">
    <property type="entry name" value="DUF7553"/>
</dbReference>
<dbReference type="EMBL" id="JAHQXF010000002">
    <property type="protein sequence ID" value="MBV0925056.1"/>
    <property type="molecule type" value="Genomic_DNA"/>
</dbReference>
<proteinExistence type="predicted"/>
<reference evidence="2 3" key="1">
    <citation type="submission" date="2021-06" db="EMBL/GenBank/DDBJ databases">
        <title>New haloarchaea isolates fom saline soil.</title>
        <authorList>
            <person name="Duran-Viseras A."/>
            <person name="Sanchez-Porro C.S."/>
            <person name="Ventosa A."/>
        </authorList>
    </citation>
    <scope>NUCLEOTIDE SEQUENCE [LARGE SCALE GENOMIC DNA]</scope>
    <source>
        <strain evidence="2 3">JCM 183640</strain>
    </source>
</reference>